<keyword evidence="1" id="KW-0134">Cell wall</keyword>
<keyword evidence="3 6" id="KW-0732">Signal</keyword>
<dbReference type="eggNOG" id="COG4932">
    <property type="taxonomic scope" value="Bacteria"/>
</dbReference>
<feature type="chain" id="PRO_5004862188" evidence="6">
    <location>
        <begin position="35"/>
        <end position="520"/>
    </location>
</feature>
<dbReference type="InterPro" id="IPR026466">
    <property type="entry name" value="Fim_isopep_form_D2_dom"/>
</dbReference>
<name>W5II11_SCAIO</name>
<dbReference type="HOGENOM" id="CLU_028873_0_0_11"/>
<dbReference type="GO" id="GO:0005975">
    <property type="term" value="P:carbohydrate metabolic process"/>
    <property type="evidence" value="ECO:0007669"/>
    <property type="project" value="UniProtKB-ARBA"/>
</dbReference>
<keyword evidence="5" id="KW-1133">Transmembrane helix</keyword>
<reference evidence="9 10" key="1">
    <citation type="submission" date="2012-01" db="EMBL/GenBank/DDBJ databases">
        <title>The Genome Sequence of Scardovia inopinata F0304.</title>
        <authorList>
            <consortium name="The Broad Institute Genome Sequencing Platform"/>
            <person name="Ward D."/>
            <person name="Earl A."/>
            <person name="Feldgarden M."/>
            <person name="Gevers D."/>
            <person name="Young S."/>
            <person name="Zeng Q."/>
            <person name="Koehrsen M."/>
            <person name="Alvarado L."/>
            <person name="Berlin A.M."/>
            <person name="Borenstein D."/>
            <person name="Chapman S.B."/>
            <person name="Chen Z."/>
            <person name="Engels R."/>
            <person name="Freedman E."/>
            <person name="Gellesch M."/>
            <person name="Goldberg J."/>
            <person name="Griggs A."/>
            <person name="Gujja S."/>
            <person name="Heilman E.R."/>
            <person name="Heiman D.I."/>
            <person name="Hepburn T.A."/>
            <person name="Howarth C."/>
            <person name="Jen D."/>
            <person name="Larson L."/>
            <person name="Mehta T."/>
            <person name="Park D."/>
            <person name="Pearson M."/>
            <person name="Richards J."/>
            <person name="Roberts A."/>
            <person name="Saif S."/>
            <person name="Shea T.D."/>
            <person name="Shenoy N."/>
            <person name="Sisk P."/>
            <person name="Stolte C."/>
            <person name="Sykes S.N."/>
            <person name="Walk T."/>
            <person name="White J."/>
            <person name="Yandava C."/>
            <person name="Izard J."/>
            <person name="Baranova O.V."/>
            <person name="Blanton J.M."/>
            <person name="Tanner A.C."/>
            <person name="Dewhirst F."/>
            <person name="Haas B."/>
            <person name="Nusbaum C."/>
            <person name="Birren B."/>
        </authorList>
    </citation>
    <scope>NUCLEOTIDE SEQUENCE [LARGE SCALE GENOMIC DNA]</scope>
    <source>
        <strain evidence="9 10">F0304</strain>
    </source>
</reference>
<keyword evidence="10" id="KW-1185">Reference proteome</keyword>
<dbReference type="NCBIfam" id="TIGR04226">
    <property type="entry name" value="RrgB_K2N_iso_D2"/>
    <property type="match status" value="1"/>
</dbReference>
<keyword evidence="4" id="KW-0572">Peptidoglycan-anchor</keyword>
<evidence type="ECO:0000313" key="10">
    <source>
        <dbReference type="Proteomes" id="UP000005777"/>
    </source>
</evidence>
<dbReference type="Pfam" id="PF17802">
    <property type="entry name" value="SpaA"/>
    <property type="match status" value="1"/>
</dbReference>
<evidence type="ECO:0000256" key="5">
    <source>
        <dbReference type="SAM" id="Phobius"/>
    </source>
</evidence>
<comment type="caution">
    <text evidence="9">The sequence shown here is derived from an EMBL/GenBank/DDBJ whole genome shotgun (WGS) entry which is preliminary data.</text>
</comment>
<gene>
    <name evidence="9" type="ORF">HMPREF9020_00251</name>
</gene>
<keyword evidence="5" id="KW-0812">Transmembrane</keyword>
<feature type="transmembrane region" description="Helical" evidence="5">
    <location>
        <begin position="487"/>
        <end position="510"/>
    </location>
</feature>
<keyword evidence="2" id="KW-0964">Secreted</keyword>
<feature type="domain" description="Gram-positive cocci surface proteins LPxTG" evidence="7">
    <location>
        <begin position="476"/>
        <end position="515"/>
    </location>
</feature>
<evidence type="ECO:0000256" key="1">
    <source>
        <dbReference type="ARBA" id="ARBA00022512"/>
    </source>
</evidence>
<organism evidence="9 10">
    <name type="scientific">Scardovia inopinata F0304</name>
    <dbReference type="NCBI Taxonomy" id="641146"/>
    <lineage>
        <taxon>Bacteria</taxon>
        <taxon>Bacillati</taxon>
        <taxon>Actinomycetota</taxon>
        <taxon>Actinomycetes</taxon>
        <taxon>Bifidobacteriales</taxon>
        <taxon>Bifidobacteriaceae</taxon>
        <taxon>Scardovia</taxon>
    </lineage>
</organism>
<protein>
    <submittedName>
        <fullName evidence="9">LPXTG-domain-containing protein cell wall anchor domain</fullName>
    </submittedName>
</protein>
<evidence type="ECO:0000256" key="4">
    <source>
        <dbReference type="ARBA" id="ARBA00023088"/>
    </source>
</evidence>
<evidence type="ECO:0000256" key="6">
    <source>
        <dbReference type="SAM" id="SignalP"/>
    </source>
</evidence>
<keyword evidence="5" id="KW-0472">Membrane</keyword>
<dbReference type="Pfam" id="PF00746">
    <property type="entry name" value="Gram_pos_anchor"/>
    <property type="match status" value="1"/>
</dbReference>
<evidence type="ECO:0000256" key="3">
    <source>
        <dbReference type="ARBA" id="ARBA00022729"/>
    </source>
</evidence>
<accession>W5II11</accession>
<dbReference type="RefSeq" id="WP_006292590.1">
    <property type="nucleotide sequence ID" value="NZ_GG770225.1"/>
</dbReference>
<dbReference type="NCBIfam" id="TIGR01167">
    <property type="entry name" value="LPXTG_anchor"/>
    <property type="match status" value="1"/>
</dbReference>
<dbReference type="InterPro" id="IPR041033">
    <property type="entry name" value="SpaA_PFL_dom_1"/>
</dbReference>
<evidence type="ECO:0000259" key="7">
    <source>
        <dbReference type="Pfam" id="PF00746"/>
    </source>
</evidence>
<dbReference type="EMBL" id="ADCX01000002">
    <property type="protein sequence ID" value="EFG26626.1"/>
    <property type="molecule type" value="Genomic_DNA"/>
</dbReference>
<dbReference type="Gene3D" id="2.60.40.740">
    <property type="match status" value="1"/>
</dbReference>
<dbReference type="InterPro" id="IPR019931">
    <property type="entry name" value="LPXTG_anchor"/>
</dbReference>
<evidence type="ECO:0000256" key="2">
    <source>
        <dbReference type="ARBA" id="ARBA00022525"/>
    </source>
</evidence>
<feature type="domain" description="SpaA-like prealbumin fold" evidence="8">
    <location>
        <begin position="367"/>
        <end position="441"/>
    </location>
</feature>
<dbReference type="AlphaFoldDB" id="W5II11"/>
<sequence length="520" mass="54204">MKKTITRIAGVVIAFVVGLAAMMVSGNASQYAFAAETTTITVKGTGSQYSAYRLLNVSIGTAADGSNTYAYTVNSKYEDVLKTATGKTSDADIVSYLNGLSSDSTQLEAFSQAVNSAIAKAGLAADATATGDGTSATFSGVDQGYYLIAQSDSTSSTAKSKSLMILQTAGKTALTVNAKEGTPTVVKKVKENTDGVNDSQAGKYQDAADYNIGDDVPFQLTGTLPATLASYKTYKYVFHDTQSAGLTFNPGSVKVYAVAADGTRTEVNSSAYTLVTSGLSDGETFQVKFDDVKTLTSAAGAAISVDSATKIVVEYTAKLNDNAKLGKPGNPNEVYLEFSNNPNAGGEGETGHTPKDKVIVFTFQAVAKKVDEKGNALKGAGFTLYRQVNGDWVKVATIEAGETTTFTFKGLDSGKYKLSETTVPNGYTKASDIEFTLSATYETTSDDPKLTALTVDPSDAFTVDSTLSTATTTVINKSGFELPKTGGAGLVLLYVVGIGLIAGAVIALVARRRHESASDK</sequence>
<feature type="signal peptide" evidence="6">
    <location>
        <begin position="1"/>
        <end position="34"/>
    </location>
</feature>
<proteinExistence type="predicted"/>
<dbReference type="Gene3D" id="2.60.40.10">
    <property type="entry name" value="Immunoglobulins"/>
    <property type="match status" value="1"/>
</dbReference>
<evidence type="ECO:0000313" key="9">
    <source>
        <dbReference type="EMBL" id="EFG26626.1"/>
    </source>
</evidence>
<dbReference type="InterPro" id="IPR013783">
    <property type="entry name" value="Ig-like_fold"/>
</dbReference>
<evidence type="ECO:0000259" key="8">
    <source>
        <dbReference type="Pfam" id="PF17802"/>
    </source>
</evidence>
<dbReference type="Proteomes" id="UP000005777">
    <property type="component" value="Unassembled WGS sequence"/>
</dbReference>